<dbReference type="Gene3D" id="3.40.50.720">
    <property type="entry name" value="NAD(P)-binding Rossmann-like Domain"/>
    <property type="match status" value="1"/>
</dbReference>
<keyword evidence="4" id="KW-1185">Reference proteome</keyword>
<evidence type="ECO:0000256" key="1">
    <source>
        <dbReference type="ARBA" id="ARBA00007637"/>
    </source>
</evidence>
<sequence>MLHKWTEFKLIGVIALKKILIIGANGFIGSHLARYYSKHNDNEYSITLACRDISTVDLHSDHIHAIELDVLDKKHLQPLLSGYDVIYNFAGHSGALSSFYNYNQNLEVNCRGMLNILDTVKDFENKPLIVFPSTRLVYGHTTSEKVNELFTPQPNTIYGSNKLAAENYLQSYSNLFDIPYLIFRISIPYGLFDTKETSGNYGFINYFINRALNGDPIQIYGDGTQKRDIIYIQDLVSILYKSVHEFKLRNNILNLGGTEVISVGEIADLVANKFGTNVNKINWTKELERIETGDMVLDSSALYSQIGFTPQFKLKDYLQIMRGGEENA</sequence>
<accession>A0A6A8DEG9</accession>
<dbReference type="PANTHER" id="PTHR43000">
    <property type="entry name" value="DTDP-D-GLUCOSE 4,6-DEHYDRATASE-RELATED"/>
    <property type="match status" value="1"/>
</dbReference>
<dbReference type="CDD" id="cd08946">
    <property type="entry name" value="SDR_e"/>
    <property type="match status" value="1"/>
</dbReference>
<organism evidence="3 4">
    <name type="scientific">Aquibacillus halophilus</name>
    <dbReference type="NCBI Taxonomy" id="930132"/>
    <lineage>
        <taxon>Bacteria</taxon>
        <taxon>Bacillati</taxon>
        <taxon>Bacillota</taxon>
        <taxon>Bacilli</taxon>
        <taxon>Bacillales</taxon>
        <taxon>Bacillaceae</taxon>
        <taxon>Aquibacillus</taxon>
    </lineage>
</organism>
<reference evidence="3" key="1">
    <citation type="submission" date="2019-11" db="EMBL/GenBank/DDBJ databases">
        <authorList>
            <person name="Li J."/>
        </authorList>
    </citation>
    <scope>NUCLEOTIDE SEQUENCE</scope>
    <source>
        <strain evidence="3">B6B</strain>
    </source>
</reference>
<comment type="similarity">
    <text evidence="1">Belongs to the NAD(P)-dependent epimerase/dehydratase family.</text>
</comment>
<proteinExistence type="inferred from homology"/>
<dbReference type="Proteomes" id="UP000799092">
    <property type="component" value="Unassembled WGS sequence"/>
</dbReference>
<gene>
    <name evidence="3" type="ORF">GH741_01300</name>
</gene>
<dbReference type="AlphaFoldDB" id="A0A6A8DEG9"/>
<evidence type="ECO:0000313" key="3">
    <source>
        <dbReference type="EMBL" id="MRH41307.1"/>
    </source>
</evidence>
<dbReference type="EMBL" id="WJNG01000001">
    <property type="protein sequence ID" value="MRH41307.1"/>
    <property type="molecule type" value="Genomic_DNA"/>
</dbReference>
<evidence type="ECO:0000259" key="2">
    <source>
        <dbReference type="Pfam" id="PF01370"/>
    </source>
</evidence>
<evidence type="ECO:0000313" key="4">
    <source>
        <dbReference type="Proteomes" id="UP000799092"/>
    </source>
</evidence>
<dbReference type="Pfam" id="PF01370">
    <property type="entry name" value="Epimerase"/>
    <property type="match status" value="1"/>
</dbReference>
<name>A0A6A8DEG9_9BACI</name>
<feature type="domain" description="NAD-dependent epimerase/dehydratase" evidence="2">
    <location>
        <begin position="19"/>
        <end position="256"/>
    </location>
</feature>
<protein>
    <submittedName>
        <fullName evidence="3">NAD-dependent epimerase/dehydratase family protein</fullName>
    </submittedName>
</protein>
<dbReference type="InterPro" id="IPR036291">
    <property type="entry name" value="NAD(P)-bd_dom_sf"/>
</dbReference>
<dbReference type="InterPro" id="IPR001509">
    <property type="entry name" value="Epimerase_deHydtase"/>
</dbReference>
<dbReference type="SUPFAM" id="SSF51735">
    <property type="entry name" value="NAD(P)-binding Rossmann-fold domains"/>
    <property type="match status" value="1"/>
</dbReference>
<comment type="caution">
    <text evidence="3">The sequence shown here is derived from an EMBL/GenBank/DDBJ whole genome shotgun (WGS) entry which is preliminary data.</text>
</comment>
<dbReference type="OrthoDB" id="9811743at2"/>